<evidence type="ECO:0008006" key="4">
    <source>
        <dbReference type="Google" id="ProtNLM"/>
    </source>
</evidence>
<accession>A0A9Q8QMZ2</accession>
<dbReference type="OrthoDB" id="262547at2759"/>
<reference evidence="2" key="1">
    <citation type="submission" date="2021-11" db="EMBL/GenBank/DDBJ databases">
        <title>Purpureocillium_takamizusanense_genome.</title>
        <authorList>
            <person name="Nguyen N.-H."/>
        </authorList>
    </citation>
    <scope>NUCLEOTIDE SEQUENCE</scope>
    <source>
        <strain evidence="2">PT3</strain>
    </source>
</reference>
<dbReference type="GeneID" id="72070041"/>
<dbReference type="EMBL" id="CP086361">
    <property type="protein sequence ID" value="UNI22182.1"/>
    <property type="molecule type" value="Genomic_DNA"/>
</dbReference>
<dbReference type="RefSeq" id="XP_047845663.1">
    <property type="nucleotide sequence ID" value="XM_047989658.1"/>
</dbReference>
<dbReference type="PANTHER" id="PTHR34144:SF5">
    <property type="entry name" value="ALPHA-1,3-MANNOSYLTRANSFERASE CMT1"/>
    <property type="match status" value="1"/>
</dbReference>
<protein>
    <recommendedName>
        <fullName evidence="4">Alpha-1,3-mannosyltransferase CMT1</fullName>
    </recommendedName>
</protein>
<dbReference type="PANTHER" id="PTHR34144">
    <property type="entry name" value="CHROMOSOME 8, WHOLE GENOME SHOTGUN SEQUENCE"/>
    <property type="match status" value="1"/>
</dbReference>
<keyword evidence="3" id="KW-1185">Reference proteome</keyword>
<evidence type="ECO:0000256" key="1">
    <source>
        <dbReference type="SAM" id="MobiDB-lite"/>
    </source>
</evidence>
<dbReference type="InterPro" id="IPR021047">
    <property type="entry name" value="Mannosyltransferase_CMT1"/>
</dbReference>
<evidence type="ECO:0000313" key="2">
    <source>
        <dbReference type="EMBL" id="UNI22182.1"/>
    </source>
</evidence>
<evidence type="ECO:0000313" key="3">
    <source>
        <dbReference type="Proteomes" id="UP000829364"/>
    </source>
</evidence>
<dbReference type="KEGG" id="ptkz:JDV02_008093"/>
<gene>
    <name evidence="2" type="ORF">JDV02_008093</name>
</gene>
<dbReference type="Proteomes" id="UP000829364">
    <property type="component" value="Chromosome 8"/>
</dbReference>
<name>A0A9Q8QMZ2_9HYPO</name>
<feature type="region of interest" description="Disordered" evidence="1">
    <location>
        <begin position="51"/>
        <end position="72"/>
    </location>
</feature>
<feature type="compositionally biased region" description="Low complexity" evidence="1">
    <location>
        <begin position="55"/>
        <end position="72"/>
    </location>
</feature>
<dbReference type="AlphaFoldDB" id="A0A9Q8QMZ2"/>
<dbReference type="Pfam" id="PF11735">
    <property type="entry name" value="CAP59_mtransfer"/>
    <property type="match status" value="1"/>
</dbReference>
<sequence>MHNLLSLGRLLRRKVHLLALALLVSIFVGSVYVSHHHFPSFPLHHVGKAPTVEQEPNNASASPSPVSVEAPSGGNALTEDVVAIHLDQILGDRQTPLPTLACPAFSGERYASLKADGPGLRYYFALDLRNSLSILPQLLGSIVEAIKFLGSTSCALSIVEGNSNDGTPDVLSALRPQLEMRGIRYFLQASSIDPSNGDRIPKLAQLRNLALEPLLQRWNQVKPSSETAIIFVNDVVLCPDDILELVLQRGRLNATMTCAMDWTYVGHDPTFYDVWVARTIQGDSFFDIPADGNWNSAWNLLWNADEDIRSRFYSNRPFPVFSCWNGAVVFGATVVLEHGLRFRGAKADSGECTQGEPQLFCKDLWFRGLGKIAVVPTVNLEYSVERGRQIKAAKGFTVANVAAAAGNVDEDDTITWRPPPDMVKCMPTWDNQFWQSWNETLA</sequence>
<organism evidence="2 3">
    <name type="scientific">Purpureocillium takamizusanense</name>
    <dbReference type="NCBI Taxonomy" id="2060973"/>
    <lineage>
        <taxon>Eukaryota</taxon>
        <taxon>Fungi</taxon>
        <taxon>Dikarya</taxon>
        <taxon>Ascomycota</taxon>
        <taxon>Pezizomycotina</taxon>
        <taxon>Sordariomycetes</taxon>
        <taxon>Hypocreomycetidae</taxon>
        <taxon>Hypocreales</taxon>
        <taxon>Ophiocordycipitaceae</taxon>
        <taxon>Purpureocillium</taxon>
    </lineage>
</organism>
<proteinExistence type="predicted"/>